<name>A0ABV7R9N2_9RHOB</name>
<keyword evidence="4" id="KW-1185">Reference proteome</keyword>
<dbReference type="Proteomes" id="UP001595721">
    <property type="component" value="Unassembled WGS sequence"/>
</dbReference>
<comment type="caution">
    <text evidence="3">The sequence shown here is derived from an EMBL/GenBank/DDBJ whole genome shotgun (WGS) entry which is preliminary data.</text>
</comment>
<evidence type="ECO:0000313" key="4">
    <source>
        <dbReference type="Proteomes" id="UP001595721"/>
    </source>
</evidence>
<protein>
    <submittedName>
        <fullName evidence="3">DUF3560 domain-containing protein</fullName>
    </submittedName>
</protein>
<organism evidence="3 4">
    <name type="scientific">Paracoccus mangrovi</name>
    <dbReference type="NCBI Taxonomy" id="1715645"/>
    <lineage>
        <taxon>Bacteria</taxon>
        <taxon>Pseudomonadati</taxon>
        <taxon>Pseudomonadota</taxon>
        <taxon>Alphaproteobacteria</taxon>
        <taxon>Rhodobacterales</taxon>
        <taxon>Paracoccaceae</taxon>
        <taxon>Paracoccus</taxon>
    </lineage>
</organism>
<evidence type="ECO:0000256" key="2">
    <source>
        <dbReference type="SAM" id="MobiDB-lite"/>
    </source>
</evidence>
<feature type="coiled-coil region" evidence="1">
    <location>
        <begin position="102"/>
        <end position="132"/>
    </location>
</feature>
<sequence length="280" mass="30498">MNSYEAKQQTRRDRLEAAADRAETRANAAYKRADMSEAATGIPFGQPILVGHHSEARHRRAIERADNAMRKSVAEDKRARELRAKAASVGTGGISSDDPEAIAKLQKQIDDAEALQKQMKAANQVVKKWSKKGVGGETEGPDFDAYHAALKVIVPAATEKVAREFITRHMGSVGFAPYQLTNNGANIRRLKARVEQLKKAAARPTREHACSGGVTITENAEENRVQITFPGKPDADTRSVLKSNGFKWAPSQGAWQRKLNNAGIHAARRTIAALGLTIDA</sequence>
<feature type="compositionally biased region" description="Basic and acidic residues" evidence="2">
    <location>
        <begin position="8"/>
        <end position="22"/>
    </location>
</feature>
<gene>
    <name evidence="3" type="ORF">ACFOMH_18925</name>
</gene>
<accession>A0ABV7R9N2</accession>
<dbReference type="EMBL" id="JBHRXJ010000021">
    <property type="protein sequence ID" value="MFC3530248.1"/>
    <property type="molecule type" value="Genomic_DNA"/>
</dbReference>
<dbReference type="InterPro" id="IPR021944">
    <property type="entry name" value="DUF3560"/>
</dbReference>
<evidence type="ECO:0000313" key="3">
    <source>
        <dbReference type="EMBL" id="MFC3530248.1"/>
    </source>
</evidence>
<dbReference type="Pfam" id="PF12083">
    <property type="entry name" value="DUF3560"/>
    <property type="match status" value="1"/>
</dbReference>
<reference evidence="4" key="1">
    <citation type="journal article" date="2019" name="Int. J. Syst. Evol. Microbiol.">
        <title>The Global Catalogue of Microorganisms (GCM) 10K type strain sequencing project: providing services to taxonomists for standard genome sequencing and annotation.</title>
        <authorList>
            <consortium name="The Broad Institute Genomics Platform"/>
            <consortium name="The Broad Institute Genome Sequencing Center for Infectious Disease"/>
            <person name="Wu L."/>
            <person name="Ma J."/>
        </authorList>
    </citation>
    <scope>NUCLEOTIDE SEQUENCE [LARGE SCALE GENOMIC DNA]</scope>
    <source>
        <strain evidence="4">KCTC 42899</strain>
    </source>
</reference>
<evidence type="ECO:0000256" key="1">
    <source>
        <dbReference type="SAM" id="Coils"/>
    </source>
</evidence>
<proteinExistence type="predicted"/>
<keyword evidence="1" id="KW-0175">Coiled coil</keyword>
<feature type="region of interest" description="Disordered" evidence="2">
    <location>
        <begin position="1"/>
        <end position="22"/>
    </location>
</feature>
<dbReference type="RefSeq" id="WP_377746448.1">
    <property type="nucleotide sequence ID" value="NZ_JBHRXJ010000021.1"/>
</dbReference>